<dbReference type="InterPro" id="IPR002893">
    <property type="entry name" value="Znf_MYND"/>
</dbReference>
<dbReference type="GO" id="GO:0005737">
    <property type="term" value="C:cytoplasm"/>
    <property type="evidence" value="ECO:0007669"/>
    <property type="project" value="TreeGrafter"/>
</dbReference>
<evidence type="ECO:0000259" key="5">
    <source>
        <dbReference type="PROSITE" id="PS50865"/>
    </source>
</evidence>
<feature type="domain" description="MYND-type" evidence="5">
    <location>
        <begin position="392"/>
        <end position="428"/>
    </location>
</feature>
<dbReference type="PANTHER" id="PTHR13244">
    <property type="entry name" value="ZINC FINGER MYND DOMAIN CONTAINING PROTEIN 10"/>
    <property type="match status" value="1"/>
</dbReference>
<dbReference type="GeneID" id="107266449"/>
<dbReference type="Proteomes" id="UP000694920">
    <property type="component" value="Unplaced"/>
</dbReference>
<sequence length="430" mass="50897">MAEQLEYVISPWEVETCIENLQTSDINDFGKKCWFEFHKKIMLLNQQSILEINAMREETVKEWFITFKKITVLIYEAIQIDIWKQKVFPILIEINEEPTNTFLLYSIFYHESLATSLLENVLFHSNSADAIDDSALDLVDYAVNKVTTLFVSNDTDLQKNPNESNTCLEELLKRKFELEFDIAMKCISILRYLAEFLDNLPLCVLSRMLTTHDVPYLLCKLIEKKPWKKENENGESMIYNGKWEIINLNDAERISKIEGQAWIGLRELLLNPKCVPYYEINDFRMSELFKLQKYLHEYILDQISPLIDLRRWLMQLSLSAAATTDQKTINIELMSQIRSSILEKYHKKWKKLARSQSNYLFTENIQYIRHIAQILSEAYNLDKLDYLEMRKCFGCNEPAKKRCSKCKTAWYCSRECQVKDWINHKINCIQ</sequence>
<evidence type="ECO:0000256" key="3">
    <source>
        <dbReference type="ARBA" id="ARBA00022833"/>
    </source>
</evidence>
<dbReference type="PROSITE" id="PS01360">
    <property type="entry name" value="ZF_MYND_1"/>
    <property type="match status" value="1"/>
</dbReference>
<dbReference type="KEGG" id="ccin:107266449"/>
<dbReference type="RefSeq" id="XP_015592423.1">
    <property type="nucleotide sequence ID" value="XM_015736937.2"/>
</dbReference>
<keyword evidence="6" id="KW-1185">Reference proteome</keyword>
<accession>A0AAJ7BRC3</accession>
<evidence type="ECO:0000256" key="2">
    <source>
        <dbReference type="ARBA" id="ARBA00022771"/>
    </source>
</evidence>
<evidence type="ECO:0000256" key="1">
    <source>
        <dbReference type="ARBA" id="ARBA00022723"/>
    </source>
</evidence>
<dbReference type="PANTHER" id="PTHR13244:SF7">
    <property type="entry name" value="ZINC FINGER MYND DOMAIN-CONTAINING PROTEIN 10"/>
    <property type="match status" value="1"/>
</dbReference>
<keyword evidence="1" id="KW-0479">Metal-binding</keyword>
<dbReference type="GO" id="GO:0036159">
    <property type="term" value="P:inner dynein arm assembly"/>
    <property type="evidence" value="ECO:0007669"/>
    <property type="project" value="TreeGrafter"/>
</dbReference>
<organism evidence="6 7">
    <name type="scientific">Cephus cinctus</name>
    <name type="common">Wheat stem sawfly</name>
    <dbReference type="NCBI Taxonomy" id="211228"/>
    <lineage>
        <taxon>Eukaryota</taxon>
        <taxon>Metazoa</taxon>
        <taxon>Ecdysozoa</taxon>
        <taxon>Arthropoda</taxon>
        <taxon>Hexapoda</taxon>
        <taxon>Insecta</taxon>
        <taxon>Pterygota</taxon>
        <taxon>Neoptera</taxon>
        <taxon>Endopterygota</taxon>
        <taxon>Hymenoptera</taxon>
        <taxon>Cephoidea</taxon>
        <taxon>Cephidae</taxon>
        <taxon>Cephus</taxon>
    </lineage>
</organism>
<dbReference type="GO" id="GO:0044458">
    <property type="term" value="P:motile cilium assembly"/>
    <property type="evidence" value="ECO:0007669"/>
    <property type="project" value="TreeGrafter"/>
</dbReference>
<dbReference type="Gene3D" id="6.10.140.2220">
    <property type="match status" value="1"/>
</dbReference>
<dbReference type="GO" id="GO:0036158">
    <property type="term" value="P:outer dynein arm assembly"/>
    <property type="evidence" value="ECO:0007669"/>
    <property type="project" value="TreeGrafter"/>
</dbReference>
<dbReference type="GO" id="GO:0034451">
    <property type="term" value="C:centriolar satellite"/>
    <property type="evidence" value="ECO:0007669"/>
    <property type="project" value="TreeGrafter"/>
</dbReference>
<dbReference type="InterPro" id="IPR052298">
    <property type="entry name" value="ZMYND10"/>
</dbReference>
<dbReference type="SUPFAM" id="SSF144232">
    <property type="entry name" value="HIT/MYND zinc finger-like"/>
    <property type="match status" value="1"/>
</dbReference>
<protein>
    <submittedName>
        <fullName evidence="7">Zinc finger MYND domain-containing protein 10 isoform X1</fullName>
    </submittedName>
</protein>
<evidence type="ECO:0000313" key="7">
    <source>
        <dbReference type="RefSeq" id="XP_015592423.1"/>
    </source>
</evidence>
<evidence type="ECO:0000256" key="4">
    <source>
        <dbReference type="PROSITE-ProRule" id="PRU00134"/>
    </source>
</evidence>
<reference evidence="7" key="1">
    <citation type="submission" date="2025-08" db="UniProtKB">
        <authorList>
            <consortium name="RefSeq"/>
        </authorList>
    </citation>
    <scope>IDENTIFICATION</scope>
</reference>
<dbReference type="GO" id="GO:0008270">
    <property type="term" value="F:zinc ion binding"/>
    <property type="evidence" value="ECO:0007669"/>
    <property type="project" value="UniProtKB-KW"/>
</dbReference>
<dbReference type="PROSITE" id="PS50865">
    <property type="entry name" value="ZF_MYND_2"/>
    <property type="match status" value="1"/>
</dbReference>
<keyword evidence="3" id="KW-0862">Zinc</keyword>
<dbReference type="CTD" id="51364"/>
<gene>
    <name evidence="7" type="primary">LOC107266449</name>
</gene>
<evidence type="ECO:0000313" key="6">
    <source>
        <dbReference type="Proteomes" id="UP000694920"/>
    </source>
</evidence>
<dbReference type="Pfam" id="PF01753">
    <property type="entry name" value="zf-MYND"/>
    <property type="match status" value="1"/>
</dbReference>
<dbReference type="AlphaFoldDB" id="A0AAJ7BRC3"/>
<name>A0AAJ7BRC3_CEPCN</name>
<keyword evidence="2 4" id="KW-0863">Zinc-finger</keyword>
<proteinExistence type="predicted"/>